<proteinExistence type="predicted"/>
<organism evidence="1 2">
    <name type="scientific">Bacteroides stercoris</name>
    <dbReference type="NCBI Taxonomy" id="46506"/>
    <lineage>
        <taxon>Bacteria</taxon>
        <taxon>Pseudomonadati</taxon>
        <taxon>Bacteroidota</taxon>
        <taxon>Bacteroidia</taxon>
        <taxon>Bacteroidales</taxon>
        <taxon>Bacteroidaceae</taxon>
        <taxon>Bacteroides</taxon>
    </lineage>
</organism>
<sequence length="72" mass="8644">MLPNKVLEEKAIFISFCIEQYAKAKNKKAEDVATLFEQYGISEHFCEFYEILHTYGHQWLIEEIDEMINKRK</sequence>
<accession>A0A413E3D4</accession>
<dbReference type="EMBL" id="QSBD01000007">
    <property type="protein sequence ID" value="RGW98062.1"/>
    <property type="molecule type" value="Genomic_DNA"/>
</dbReference>
<gene>
    <name evidence="1" type="ORF">DWV41_06430</name>
</gene>
<dbReference type="InterPro" id="IPR024269">
    <property type="entry name" value="DUF3791"/>
</dbReference>
<dbReference type="Proteomes" id="UP000284777">
    <property type="component" value="Unassembled WGS sequence"/>
</dbReference>
<dbReference type="AlphaFoldDB" id="A0A413E3D4"/>
<evidence type="ECO:0000313" key="2">
    <source>
        <dbReference type="Proteomes" id="UP000284777"/>
    </source>
</evidence>
<dbReference type="RefSeq" id="WP_117901984.1">
    <property type="nucleotide sequence ID" value="NZ_CAXVLE010000010.1"/>
</dbReference>
<reference evidence="1 2" key="1">
    <citation type="submission" date="2018-08" db="EMBL/GenBank/DDBJ databases">
        <title>A genome reference for cultivated species of the human gut microbiota.</title>
        <authorList>
            <person name="Zou Y."/>
            <person name="Xue W."/>
            <person name="Luo G."/>
        </authorList>
    </citation>
    <scope>NUCLEOTIDE SEQUENCE [LARGE SCALE GENOMIC DNA]</scope>
    <source>
        <strain evidence="1 2">AF05-4</strain>
    </source>
</reference>
<evidence type="ECO:0000313" key="1">
    <source>
        <dbReference type="EMBL" id="RGW98062.1"/>
    </source>
</evidence>
<name>A0A413E3D4_BACSE</name>
<comment type="caution">
    <text evidence="1">The sequence shown here is derived from an EMBL/GenBank/DDBJ whole genome shotgun (WGS) entry which is preliminary data.</text>
</comment>
<dbReference type="Pfam" id="PF12668">
    <property type="entry name" value="DUF3791"/>
    <property type="match status" value="1"/>
</dbReference>
<protein>
    <submittedName>
        <fullName evidence="1">DUF3791 domain-containing protein</fullName>
    </submittedName>
</protein>